<dbReference type="InterPro" id="IPR004331">
    <property type="entry name" value="SPX_dom"/>
</dbReference>
<keyword evidence="9" id="KW-1185">Reference proteome</keyword>
<comment type="subcellular location">
    <subcellularLocation>
        <location evidence="1">Membrane</location>
        <topology evidence="1">Multi-pass membrane protein</topology>
    </subcellularLocation>
</comment>
<dbReference type="RefSeq" id="XP_029406629.2">
    <property type="nucleotide sequence ID" value="XM_029550769.2"/>
</dbReference>
<dbReference type="GO" id="GO:0000822">
    <property type="term" value="F:inositol hexakisphosphate binding"/>
    <property type="evidence" value="ECO:0007669"/>
    <property type="project" value="TreeGrafter"/>
</dbReference>
<comment type="similarity">
    <text evidence="2">Belongs to the SYG1 (TC 2.A.94) family.</text>
</comment>
<feature type="domain" description="SPX" evidence="8">
    <location>
        <begin position="1"/>
        <end position="166"/>
    </location>
</feature>
<dbReference type="PANTHER" id="PTHR10783">
    <property type="entry name" value="XENOTROPIC AND POLYTROPIC RETROVIRUS RECEPTOR 1-RELATED"/>
    <property type="match status" value="1"/>
</dbReference>
<evidence type="ECO:0000313" key="10">
    <source>
        <dbReference type="RefSeq" id="XP_029406629.2"/>
    </source>
</evidence>
<evidence type="ECO:0000259" key="8">
    <source>
        <dbReference type="PROSITE" id="PS51382"/>
    </source>
</evidence>
<feature type="transmembrane region" description="Helical" evidence="6">
    <location>
        <begin position="490"/>
        <end position="511"/>
    </location>
</feature>
<evidence type="ECO:0000259" key="7">
    <source>
        <dbReference type="PROSITE" id="PS51380"/>
    </source>
</evidence>
<feature type="transmembrane region" description="Helical" evidence="6">
    <location>
        <begin position="263"/>
        <end position="279"/>
    </location>
</feature>
<protein>
    <submittedName>
        <fullName evidence="10">Xenotropic and polytropic retrovirus receptor 1 homolog</fullName>
    </submittedName>
</protein>
<keyword evidence="10" id="KW-0675">Receptor</keyword>
<evidence type="ECO:0000256" key="2">
    <source>
        <dbReference type="ARBA" id="ARBA00009665"/>
    </source>
</evidence>
<feature type="transmembrane region" description="Helical" evidence="6">
    <location>
        <begin position="459"/>
        <end position="478"/>
    </location>
</feature>
<feature type="transmembrane region" description="Helical" evidence="6">
    <location>
        <begin position="420"/>
        <end position="439"/>
    </location>
</feature>
<accession>A0A8N4QJ69</accession>
<evidence type="ECO:0000256" key="1">
    <source>
        <dbReference type="ARBA" id="ARBA00004141"/>
    </source>
</evidence>
<dbReference type="Pfam" id="PF03105">
    <property type="entry name" value="SPX"/>
    <property type="match status" value="1"/>
</dbReference>
<feature type="transmembrane region" description="Helical" evidence="6">
    <location>
        <begin position="224"/>
        <end position="243"/>
    </location>
</feature>
<dbReference type="InterPro" id="IPR004342">
    <property type="entry name" value="EXS_C"/>
</dbReference>
<organism evidence="9 10">
    <name type="scientific">Bactrocera dorsalis</name>
    <name type="common">Oriental fruit fly</name>
    <name type="synonym">Dacus dorsalis</name>
    <dbReference type="NCBI Taxonomy" id="27457"/>
    <lineage>
        <taxon>Eukaryota</taxon>
        <taxon>Metazoa</taxon>
        <taxon>Ecdysozoa</taxon>
        <taxon>Arthropoda</taxon>
        <taxon>Hexapoda</taxon>
        <taxon>Insecta</taxon>
        <taxon>Pterygota</taxon>
        <taxon>Neoptera</taxon>
        <taxon>Endopterygota</taxon>
        <taxon>Diptera</taxon>
        <taxon>Brachycera</taxon>
        <taxon>Muscomorpha</taxon>
        <taxon>Tephritoidea</taxon>
        <taxon>Tephritidae</taxon>
        <taxon>Bactrocera</taxon>
        <taxon>Bactrocera</taxon>
    </lineage>
</organism>
<feature type="transmembrane region" description="Helical" evidence="6">
    <location>
        <begin position="364"/>
        <end position="383"/>
    </location>
</feature>
<evidence type="ECO:0000256" key="6">
    <source>
        <dbReference type="SAM" id="Phobius"/>
    </source>
</evidence>
<feature type="domain" description="EXS" evidence="7">
    <location>
        <begin position="418"/>
        <end position="620"/>
    </location>
</feature>
<dbReference type="PROSITE" id="PS51382">
    <property type="entry name" value="SPX"/>
    <property type="match status" value="1"/>
</dbReference>
<dbReference type="Proteomes" id="UP001652620">
    <property type="component" value="Chromosome 4"/>
</dbReference>
<keyword evidence="4 6" id="KW-1133">Transmembrane helix</keyword>
<evidence type="ECO:0000313" key="9">
    <source>
        <dbReference type="Proteomes" id="UP001652620"/>
    </source>
</evidence>
<feature type="transmembrane region" description="Helical" evidence="6">
    <location>
        <begin position="300"/>
        <end position="326"/>
    </location>
</feature>
<proteinExistence type="inferred from homology"/>
<dbReference type="KEGG" id="bdr:105227518"/>
<evidence type="ECO:0000256" key="4">
    <source>
        <dbReference type="ARBA" id="ARBA00022989"/>
    </source>
</evidence>
<dbReference type="AlphaFoldDB" id="A0A8N4QJ69"/>
<dbReference type="OrthoDB" id="9970435at2759"/>
<evidence type="ECO:0000256" key="5">
    <source>
        <dbReference type="ARBA" id="ARBA00023136"/>
    </source>
</evidence>
<evidence type="ECO:0000256" key="3">
    <source>
        <dbReference type="ARBA" id="ARBA00022692"/>
    </source>
</evidence>
<feature type="transmembrane region" description="Helical" evidence="6">
    <location>
        <begin position="332"/>
        <end position="352"/>
    </location>
</feature>
<dbReference type="Pfam" id="PF03124">
    <property type="entry name" value="EXS"/>
    <property type="match status" value="1"/>
</dbReference>
<dbReference type="GO" id="GO:0005886">
    <property type="term" value="C:plasma membrane"/>
    <property type="evidence" value="ECO:0007669"/>
    <property type="project" value="TreeGrafter"/>
</dbReference>
<dbReference type="CDD" id="cd14477">
    <property type="entry name" value="SPX_XPR1_like"/>
    <property type="match status" value="1"/>
</dbReference>
<dbReference type="GO" id="GO:0006817">
    <property type="term" value="P:phosphate ion transport"/>
    <property type="evidence" value="ECO:0007669"/>
    <property type="project" value="TreeGrafter"/>
</dbReference>
<name>A0A8N4QJ69_BACDO</name>
<sequence>MRFTERLSAVLTPEWRSQYINYEQLKEMLLIAVDNAPTDQSELRAIQSYQAVFDDKFFDRCDMELQKVNTFFAEKLAEAKRKHVALISEVKRSLSDAEQRGRVSVPDLLTVLSKKKKREYRFAFSELYLSLVLLQNYQSLNHTGFRKILKKHDKLLHNTKGKEWFLSNVDTAFFFTNREIMNLIHDTEDVVTNYLENGDRQRAMKRLRVPPLEDVHHPWTSFRVGLYMGALVVLFSALGISLYMTDLDATNLEACIRLFRAPYSIAIYLALISVNIYGWRKVGVNHVLIFELDPRQYLTAAHVMEMAVALAVLITIAMIAFIHSAYLHTPRFVFPLMLLITMVALLINPLPILNYSARKWFLKVMGRVMCAPFFHVGFAEFWLGDQLNSLAYCLVDYAYTVCFYCTNFDLNNTSDPPACLARNQLLFPIVLVLPAWFRFAQCLRRYHDTRKVFPFIVNAGKYSMSFLVALFGYLMAGTRHSYEYFFDNPFVWFFIISNVTQTVYTLVWDMIMDFGVFKKFSGENIFLRDQILYPAGFYYFAIIENFLSRIFWALKLYIYQQGYMTVFHSNSIASGLEMFRRYVWNYFRLENEHLFNAGKFRAVRDIFVATIDPDDEIQLQRIMDELDGTTNRSSGENGNAIDMKED</sequence>
<gene>
    <name evidence="10" type="primary">LOC105227518</name>
</gene>
<keyword evidence="5 6" id="KW-0472">Membrane</keyword>
<dbReference type="PROSITE" id="PS51380">
    <property type="entry name" value="EXS"/>
    <property type="match status" value="1"/>
</dbReference>
<dbReference type="GO" id="GO:0005794">
    <property type="term" value="C:Golgi apparatus"/>
    <property type="evidence" value="ECO:0007669"/>
    <property type="project" value="TreeGrafter"/>
</dbReference>
<dbReference type="GO" id="GO:0016036">
    <property type="term" value="P:cellular response to phosphate starvation"/>
    <property type="evidence" value="ECO:0007669"/>
    <property type="project" value="TreeGrafter"/>
</dbReference>
<reference evidence="10" key="1">
    <citation type="submission" date="2025-08" db="UniProtKB">
        <authorList>
            <consortium name="RefSeq"/>
        </authorList>
    </citation>
    <scope>IDENTIFICATION</scope>
    <source>
        <tissue evidence="10">Adult</tissue>
    </source>
</reference>
<feature type="transmembrane region" description="Helical" evidence="6">
    <location>
        <begin position="531"/>
        <end position="554"/>
    </location>
</feature>
<dbReference type="GeneID" id="105227518"/>
<keyword evidence="3 6" id="KW-0812">Transmembrane</keyword>
<dbReference type="PANTHER" id="PTHR10783:SF127">
    <property type="entry name" value="LD30826P-RELATED"/>
    <property type="match status" value="1"/>
</dbReference>